<feature type="compositionally biased region" description="Basic and acidic residues" evidence="1">
    <location>
        <begin position="11"/>
        <end position="25"/>
    </location>
</feature>
<evidence type="ECO:0000313" key="3">
    <source>
        <dbReference type="Proteomes" id="UP001172101"/>
    </source>
</evidence>
<comment type="caution">
    <text evidence="2">The sequence shown here is derived from an EMBL/GenBank/DDBJ whole genome shotgun (WGS) entry which is preliminary data.</text>
</comment>
<evidence type="ECO:0000313" key="2">
    <source>
        <dbReference type="EMBL" id="KAK0722120.1"/>
    </source>
</evidence>
<organism evidence="2 3">
    <name type="scientific">Lasiosphaeria miniovina</name>
    <dbReference type="NCBI Taxonomy" id="1954250"/>
    <lineage>
        <taxon>Eukaryota</taxon>
        <taxon>Fungi</taxon>
        <taxon>Dikarya</taxon>
        <taxon>Ascomycota</taxon>
        <taxon>Pezizomycotina</taxon>
        <taxon>Sordariomycetes</taxon>
        <taxon>Sordariomycetidae</taxon>
        <taxon>Sordariales</taxon>
        <taxon>Lasiosphaeriaceae</taxon>
        <taxon>Lasiosphaeria</taxon>
    </lineage>
</organism>
<feature type="region of interest" description="Disordered" evidence="1">
    <location>
        <begin position="1"/>
        <end position="55"/>
    </location>
</feature>
<keyword evidence="3" id="KW-1185">Reference proteome</keyword>
<feature type="compositionally biased region" description="Basic and acidic residues" evidence="1">
    <location>
        <begin position="43"/>
        <end position="55"/>
    </location>
</feature>
<sequence length="55" mass="6344">MLWPPSSGKRGTVETDRRETTRIDQSRTPGNAGEKTAARKRHSEAVQPREPRRDW</sequence>
<proteinExistence type="predicted"/>
<name>A0AA40E052_9PEZI</name>
<reference evidence="2" key="1">
    <citation type="submission" date="2023-06" db="EMBL/GenBank/DDBJ databases">
        <title>Genome-scale phylogeny and comparative genomics of the fungal order Sordariales.</title>
        <authorList>
            <consortium name="Lawrence Berkeley National Laboratory"/>
            <person name="Hensen N."/>
            <person name="Bonometti L."/>
            <person name="Westerberg I."/>
            <person name="Brannstrom I.O."/>
            <person name="Guillou S."/>
            <person name="Cros-Aarteil S."/>
            <person name="Calhoun S."/>
            <person name="Haridas S."/>
            <person name="Kuo A."/>
            <person name="Mondo S."/>
            <person name="Pangilinan J."/>
            <person name="Riley R."/>
            <person name="LaButti K."/>
            <person name="Andreopoulos B."/>
            <person name="Lipzen A."/>
            <person name="Chen C."/>
            <person name="Yanf M."/>
            <person name="Daum C."/>
            <person name="Ng V."/>
            <person name="Clum A."/>
            <person name="Steindorff A."/>
            <person name="Ohm R."/>
            <person name="Martin F."/>
            <person name="Silar P."/>
            <person name="Natvig D."/>
            <person name="Lalanne C."/>
            <person name="Gautier V."/>
            <person name="Ament-velasquez S.L."/>
            <person name="Kruys A."/>
            <person name="Hutchinson M.I."/>
            <person name="Powell A.J."/>
            <person name="Barry K."/>
            <person name="Miller A.N."/>
            <person name="Grigoriev I.V."/>
            <person name="Debuchy R."/>
            <person name="Gladieux P."/>
            <person name="Thoren M.H."/>
            <person name="Johannesson H."/>
        </authorList>
    </citation>
    <scope>NUCLEOTIDE SEQUENCE</scope>
    <source>
        <strain evidence="2">SMH2392-1A</strain>
    </source>
</reference>
<dbReference type="GeneID" id="85324864"/>
<accession>A0AA40E052</accession>
<protein>
    <submittedName>
        <fullName evidence="2">Uncharacterized protein</fullName>
    </submittedName>
</protein>
<gene>
    <name evidence="2" type="ORF">B0T26DRAFT_701414</name>
</gene>
<dbReference type="AlphaFoldDB" id="A0AA40E052"/>
<dbReference type="EMBL" id="JAUIRO010000003">
    <property type="protein sequence ID" value="KAK0722120.1"/>
    <property type="molecule type" value="Genomic_DNA"/>
</dbReference>
<feature type="non-terminal residue" evidence="2">
    <location>
        <position position="1"/>
    </location>
</feature>
<dbReference type="Proteomes" id="UP001172101">
    <property type="component" value="Unassembled WGS sequence"/>
</dbReference>
<evidence type="ECO:0000256" key="1">
    <source>
        <dbReference type="SAM" id="MobiDB-lite"/>
    </source>
</evidence>
<dbReference type="RefSeq" id="XP_060298044.1">
    <property type="nucleotide sequence ID" value="XM_060441594.1"/>
</dbReference>